<keyword evidence="6" id="KW-1185">Reference proteome</keyword>
<dbReference type="NCBIfam" id="TIGR00730">
    <property type="entry name" value="Rossman fold protein, TIGR00730 family"/>
    <property type="match status" value="1"/>
</dbReference>
<evidence type="ECO:0000256" key="1">
    <source>
        <dbReference type="ARBA" id="ARBA00006763"/>
    </source>
</evidence>
<dbReference type="InterPro" id="IPR031100">
    <property type="entry name" value="LOG_fam"/>
</dbReference>
<dbReference type="Proteomes" id="UP000533017">
    <property type="component" value="Unassembled WGS sequence"/>
</dbReference>
<dbReference type="AlphaFoldDB" id="A0A1I2VK48"/>
<dbReference type="OrthoDB" id="9801098at2"/>
<evidence type="ECO:0000256" key="2">
    <source>
        <dbReference type="RuleBase" id="RU363015"/>
    </source>
</evidence>
<keyword evidence="2" id="KW-0203">Cytokinin biosynthesis</keyword>
<dbReference type="Gene3D" id="3.40.50.450">
    <property type="match status" value="1"/>
</dbReference>
<evidence type="ECO:0000313" key="6">
    <source>
        <dbReference type="Proteomes" id="UP000533017"/>
    </source>
</evidence>
<comment type="catalytic activity">
    <reaction evidence="2">
        <text>9-ribosyl-trans-zeatin 5'-phosphate + H2O = trans-zeatin + D-ribose 5-phosphate</text>
        <dbReference type="Rhea" id="RHEA:48564"/>
        <dbReference type="ChEBI" id="CHEBI:15377"/>
        <dbReference type="ChEBI" id="CHEBI:16522"/>
        <dbReference type="ChEBI" id="CHEBI:78346"/>
        <dbReference type="ChEBI" id="CHEBI:87947"/>
        <dbReference type="EC" id="3.2.2.n1"/>
    </reaction>
</comment>
<dbReference type="InterPro" id="IPR005269">
    <property type="entry name" value="LOG"/>
</dbReference>
<organism evidence="4 5">
    <name type="scientific">Actinopolymorpha cephalotaxi</name>
    <dbReference type="NCBI Taxonomy" id="504797"/>
    <lineage>
        <taxon>Bacteria</taxon>
        <taxon>Bacillati</taxon>
        <taxon>Actinomycetota</taxon>
        <taxon>Actinomycetes</taxon>
        <taxon>Propionibacteriales</taxon>
        <taxon>Actinopolymorphaceae</taxon>
        <taxon>Actinopolymorpha</taxon>
    </lineage>
</organism>
<dbReference type="PANTHER" id="PTHR31223:SF70">
    <property type="entry name" value="LOG FAMILY PROTEIN YJL055W"/>
    <property type="match status" value="1"/>
</dbReference>
<dbReference type="EMBL" id="FOOI01000009">
    <property type="protein sequence ID" value="SFG89674.1"/>
    <property type="molecule type" value="Genomic_DNA"/>
</dbReference>
<dbReference type="Proteomes" id="UP000199052">
    <property type="component" value="Unassembled WGS sequence"/>
</dbReference>
<evidence type="ECO:0000313" key="3">
    <source>
        <dbReference type="EMBL" id="NYH83288.1"/>
    </source>
</evidence>
<name>A0A1I2VK48_9ACTN</name>
<dbReference type="GO" id="GO:0009691">
    <property type="term" value="P:cytokinin biosynthetic process"/>
    <property type="evidence" value="ECO:0007669"/>
    <property type="project" value="UniProtKB-UniRule"/>
</dbReference>
<dbReference type="EMBL" id="JACBZA010000001">
    <property type="protein sequence ID" value="NYH83288.1"/>
    <property type="molecule type" value="Genomic_DNA"/>
</dbReference>
<comment type="similarity">
    <text evidence="1 2">Belongs to the LOG family.</text>
</comment>
<accession>A0A1I2VK48</accession>
<dbReference type="GO" id="GO:0005829">
    <property type="term" value="C:cytosol"/>
    <property type="evidence" value="ECO:0007669"/>
    <property type="project" value="TreeGrafter"/>
</dbReference>
<protein>
    <recommendedName>
        <fullName evidence="2">Cytokinin riboside 5'-monophosphate phosphoribohydrolase</fullName>
        <ecNumber evidence="2">3.2.2.n1</ecNumber>
    </recommendedName>
</protein>
<keyword evidence="2" id="KW-0378">Hydrolase</keyword>
<dbReference type="STRING" id="504797.SAMN05421678_109218"/>
<reference evidence="3 6" key="2">
    <citation type="submission" date="2020-07" db="EMBL/GenBank/DDBJ databases">
        <title>Sequencing the genomes of 1000 actinobacteria strains.</title>
        <authorList>
            <person name="Klenk H.-P."/>
        </authorList>
    </citation>
    <scope>NUCLEOTIDE SEQUENCE [LARGE SCALE GENOMIC DNA]</scope>
    <source>
        <strain evidence="3 6">DSM 45117</strain>
    </source>
</reference>
<proteinExistence type="inferred from homology"/>
<dbReference type="PANTHER" id="PTHR31223">
    <property type="entry name" value="LOG FAMILY PROTEIN YJL055W"/>
    <property type="match status" value="1"/>
</dbReference>
<reference evidence="4 5" key="1">
    <citation type="submission" date="2016-10" db="EMBL/GenBank/DDBJ databases">
        <authorList>
            <person name="de Groot N.N."/>
        </authorList>
    </citation>
    <scope>NUCLEOTIDE SEQUENCE [LARGE SCALE GENOMIC DNA]</scope>
    <source>
        <strain evidence="4 5">CPCC 202808</strain>
    </source>
</reference>
<dbReference type="EC" id="3.2.2.n1" evidence="2"/>
<dbReference type="Pfam" id="PF03641">
    <property type="entry name" value="Lysine_decarbox"/>
    <property type="match status" value="1"/>
</dbReference>
<gene>
    <name evidence="3" type="ORF">FHR37_002139</name>
    <name evidence="4" type="ORF">SAMN05421678_109218</name>
</gene>
<evidence type="ECO:0000313" key="4">
    <source>
        <dbReference type="EMBL" id="SFG89674.1"/>
    </source>
</evidence>
<dbReference type="SUPFAM" id="SSF102405">
    <property type="entry name" value="MCP/YpsA-like"/>
    <property type="match status" value="1"/>
</dbReference>
<dbReference type="GO" id="GO:0016799">
    <property type="term" value="F:hydrolase activity, hydrolyzing N-glycosyl compounds"/>
    <property type="evidence" value="ECO:0007669"/>
    <property type="project" value="TreeGrafter"/>
</dbReference>
<sequence>MRVCVFCGSSPGRTEIYRRAAADLAVLLAHKGIGLVYGGGNVGLMGIAADAALAAGGEVIGVIPGHLVAREVSHEGLSRLEIVDTMHERKARMADLSDAFVALPGAAGTLDELFEIWTWSQLGLHDKPIGLLDVAGYYQPMLAFLDHMVAEEFLRPAYRDALVVETDPRVLVDRLSNR</sequence>
<evidence type="ECO:0000313" key="5">
    <source>
        <dbReference type="Proteomes" id="UP000199052"/>
    </source>
</evidence>
<dbReference type="RefSeq" id="WP_092884416.1">
    <property type="nucleotide sequence ID" value="NZ_FOOI01000009.1"/>
</dbReference>
<comment type="catalytic activity">
    <reaction evidence="2">
        <text>N(6)-(dimethylallyl)adenosine 5'-phosphate + H2O = N(6)-dimethylallyladenine + D-ribose 5-phosphate</text>
        <dbReference type="Rhea" id="RHEA:48560"/>
        <dbReference type="ChEBI" id="CHEBI:15377"/>
        <dbReference type="ChEBI" id="CHEBI:17660"/>
        <dbReference type="ChEBI" id="CHEBI:57526"/>
        <dbReference type="ChEBI" id="CHEBI:78346"/>
        <dbReference type="EC" id="3.2.2.n1"/>
    </reaction>
</comment>